<evidence type="ECO:0000259" key="4">
    <source>
        <dbReference type="Pfam" id="PF24883"/>
    </source>
</evidence>
<dbReference type="STRING" id="41688.A0A2N3N802"/>
<dbReference type="InterPro" id="IPR019734">
    <property type="entry name" value="TPR_rpt"/>
</dbReference>
<feature type="domain" description="Nephrocystin 3-like N-terminal" evidence="4">
    <location>
        <begin position="113"/>
        <end position="282"/>
    </location>
</feature>
<proteinExistence type="predicted"/>
<feature type="coiled-coil region" evidence="2">
    <location>
        <begin position="1144"/>
        <end position="1207"/>
    </location>
</feature>
<sequence>MVGPRNELARRVGDVAQVTSQAQNVQQYPLGVAPDALADARHGLQHTGDLQTGAVGFYGSQGLREVKYLGGVHHHHGGEPAITPEVPVDISTQLDAPDLELDLDQMDYDRCPNTGTWLLETQQFQDFLESPSSSYFHLCGNPGSGKSFLTSKVIDDLRDRCTTESDTALIYFLCDAKTGASNRRTSQAVLSTWTAQLLDQLSSLDPVFVRKSVEAFGIVRKKTNHIPEGQLFRVLHKCLQRMQECVIVVDAVDECDDWNNLLQIATRLLDTKACVFKFFFSSQKVMGIPYVISRLPVTNKYRIDVTADEMQADISRYVEWRTRTLDLRSLGPPEHARDALIKGCDGLFLLVRLRLDILTRDILPLGTDIKTALSELPEDLFPLYERLLNRLDDKHKALAQLLFIWVIHAQRVLTVSELAEALRHELGPTEAADLPCLTESEIEGLSGGLIEISDGRVRLAHTTVRHFAAVYDWGPLAKVQDLGVQAMNERLLSRCLNYITTPALVSAITSSFELTSQIQDDWPLADYAQRSWFDHLQLCSCDNVELSRQVSGFINSDASLAWWMCYTTQLEMHNWWSIPEISADLTIWLRTNCKAYIAEEDAADIVYQLCRRHLEVMKAEKTPPRVDLYVPTLLRLASQKVEYGFPQESEQYLQEAIDLARDKTMANSTLLKIQALLDQSELMRILGRHDDARLIARELEKEIAEAEGDYDRQSIAIELNNAATALECREIGEAEQILRPLTDKARTLLDRNDPDTLSVIHTLATACYEHGNYVEAGTLWDVRQFKAVLGKTHPSTLSVMECVSNLYAAQGKVTEARKLRQESVMLRQARQSNKTIGMVRGELGLAYCQHNEKNSATALSMATRLLDRASGMWPDDHYVILEIKIGLSEFSKACEKYADAEKLERFVLQMRERTQGSRHAWTLQEKTRLAATLTAQNKYSAAVELLTDVVTIRREYYKTDSFGLHHALEQLSRVRRYMGQYQESLDLCLENLKAARALGGEDNTLALTSLAGVALAKEQLGERDEAERINRELLANWERISGAKGPNTLVSMINLAATLRNNGKCQEAEELGQRVLDIRMELLGEHHPDVLSAMSGLAISKRVLGKLAEAEALEQKVYDVRSTVIGGKLETLSAMGSLALTKRRAKKLKEAEELERAVVKGRQEAMGTDEHPDVATAMANLGITLMELNKLEEAEKLEEKVLEIRKKLSPTGGDTLLAMANLAITKRKLGKLEEAEALEERVCERRREQQATDPSALLDAMGSLAITQTQLGKYEAAEKLEEEVFAARKMHEGDDSNRTLIAMGNLAFTKSKLGRFQEAEEMQEYILEARRKNADEENASEVLTAMGNLASTKLELGKFDEAVELQLHVVKVHEERNGMTNPTIDAMSRLASIYLMQYRHEEAEELCRRIYDARLEEFGPDHDLVADAKLWLADCYDVQGLGEESHILYKEVLEARERVYGRDHAYTINIMEAVAMSDLDGGMLEMMEEVLEWRRNKLGPEHPDTIKAMHKLGMNLMVLQRFEEARALQIVALASREARVGPRHMDTLDTKEMLALNYCLDGQPEIGREIFLEVLEVMEDFFGPEHPRTIAVADALSRV</sequence>
<accession>A0A2N3N802</accession>
<dbReference type="SUPFAM" id="SSF48452">
    <property type="entry name" value="TPR-like"/>
    <property type="match status" value="7"/>
</dbReference>
<dbReference type="Gene3D" id="3.40.50.300">
    <property type="entry name" value="P-loop containing nucleotide triphosphate hydrolases"/>
    <property type="match status" value="1"/>
</dbReference>
<dbReference type="SMART" id="SM00028">
    <property type="entry name" value="TPR"/>
    <property type="match status" value="10"/>
</dbReference>
<feature type="coiled-coil region" evidence="2">
    <location>
        <begin position="689"/>
        <end position="716"/>
    </location>
</feature>
<dbReference type="InterPro" id="IPR053137">
    <property type="entry name" value="NLR-like"/>
</dbReference>
<dbReference type="PANTHER" id="PTHR46082">
    <property type="entry name" value="ATP/GTP-BINDING PROTEIN-RELATED"/>
    <property type="match status" value="1"/>
</dbReference>
<name>A0A2N3N802_9PEZI</name>
<organism evidence="5 6">
    <name type="scientific">Lomentospora prolificans</name>
    <dbReference type="NCBI Taxonomy" id="41688"/>
    <lineage>
        <taxon>Eukaryota</taxon>
        <taxon>Fungi</taxon>
        <taxon>Dikarya</taxon>
        <taxon>Ascomycota</taxon>
        <taxon>Pezizomycotina</taxon>
        <taxon>Sordariomycetes</taxon>
        <taxon>Hypocreomycetidae</taxon>
        <taxon>Microascales</taxon>
        <taxon>Microascaceae</taxon>
        <taxon>Lomentospora</taxon>
    </lineage>
</organism>
<evidence type="ECO:0000313" key="5">
    <source>
        <dbReference type="EMBL" id="PKS08576.1"/>
    </source>
</evidence>
<dbReference type="PANTHER" id="PTHR46082:SF11">
    <property type="entry name" value="AAA+ ATPASE DOMAIN-CONTAINING PROTEIN-RELATED"/>
    <property type="match status" value="1"/>
</dbReference>
<dbReference type="Pfam" id="PF24883">
    <property type="entry name" value="NPHP3_N"/>
    <property type="match status" value="1"/>
</dbReference>
<keyword evidence="6" id="KW-1185">Reference proteome</keyword>
<protein>
    <submittedName>
        <fullName evidence="5">Uncharacterized protein</fullName>
    </submittedName>
</protein>
<dbReference type="VEuPathDB" id="FungiDB:jhhlp_004962"/>
<comment type="caution">
    <text evidence="5">The sequence shown here is derived from an EMBL/GenBank/DDBJ whole genome shotgun (WGS) entry which is preliminary data.</text>
</comment>
<gene>
    <name evidence="5" type="ORF">jhhlp_004962</name>
</gene>
<dbReference type="InParanoid" id="A0A2N3N802"/>
<evidence type="ECO:0000256" key="1">
    <source>
        <dbReference type="ARBA" id="ARBA00022737"/>
    </source>
</evidence>
<keyword evidence="1" id="KW-0677">Repeat</keyword>
<dbReference type="Pfam" id="PF22939">
    <property type="entry name" value="WHD_GPIID"/>
    <property type="match status" value="1"/>
</dbReference>
<reference evidence="5 6" key="1">
    <citation type="journal article" date="2017" name="G3 (Bethesda)">
        <title>First Draft Genome Sequence of the Pathogenic Fungus Lomentospora prolificans (Formerly Scedosporium prolificans).</title>
        <authorList>
            <person name="Luo R."/>
            <person name="Zimin A."/>
            <person name="Workman R."/>
            <person name="Fan Y."/>
            <person name="Pertea G."/>
            <person name="Grossman N."/>
            <person name="Wear M.P."/>
            <person name="Jia B."/>
            <person name="Miller H."/>
            <person name="Casadevall A."/>
            <person name="Timp W."/>
            <person name="Zhang S.X."/>
            <person name="Salzberg S.L."/>
        </authorList>
    </citation>
    <scope>NUCLEOTIDE SEQUENCE [LARGE SCALE GENOMIC DNA]</scope>
    <source>
        <strain evidence="5 6">JHH-5317</strain>
    </source>
</reference>
<dbReference type="Pfam" id="PF13374">
    <property type="entry name" value="TPR_10"/>
    <property type="match status" value="5"/>
</dbReference>
<dbReference type="InterPro" id="IPR056884">
    <property type="entry name" value="NPHP3-like_N"/>
</dbReference>
<evidence type="ECO:0000313" key="6">
    <source>
        <dbReference type="Proteomes" id="UP000233524"/>
    </source>
</evidence>
<keyword evidence="2" id="KW-0175">Coiled coil</keyword>
<evidence type="ECO:0000256" key="2">
    <source>
        <dbReference type="SAM" id="Coils"/>
    </source>
</evidence>
<dbReference type="InterPro" id="IPR027417">
    <property type="entry name" value="P-loop_NTPase"/>
</dbReference>
<dbReference type="SUPFAM" id="SSF52540">
    <property type="entry name" value="P-loop containing nucleoside triphosphate hydrolases"/>
    <property type="match status" value="1"/>
</dbReference>
<dbReference type="InterPro" id="IPR011990">
    <property type="entry name" value="TPR-like_helical_dom_sf"/>
</dbReference>
<dbReference type="Pfam" id="PF13424">
    <property type="entry name" value="TPR_12"/>
    <property type="match status" value="4"/>
</dbReference>
<dbReference type="OrthoDB" id="5086500at2759"/>
<dbReference type="InterPro" id="IPR054471">
    <property type="entry name" value="GPIID_WHD"/>
</dbReference>
<dbReference type="EMBL" id="NLAX01000095">
    <property type="protein sequence ID" value="PKS08576.1"/>
    <property type="molecule type" value="Genomic_DNA"/>
</dbReference>
<evidence type="ECO:0000259" key="3">
    <source>
        <dbReference type="Pfam" id="PF22939"/>
    </source>
</evidence>
<feature type="domain" description="GPI inositol-deacylase winged helix" evidence="3">
    <location>
        <begin position="394"/>
        <end position="467"/>
    </location>
</feature>
<dbReference type="Gene3D" id="1.25.40.10">
    <property type="entry name" value="Tetratricopeptide repeat domain"/>
    <property type="match status" value="6"/>
</dbReference>
<dbReference type="Proteomes" id="UP000233524">
    <property type="component" value="Unassembled WGS sequence"/>
</dbReference>